<dbReference type="Pfam" id="PF01957">
    <property type="entry name" value="NfeD"/>
    <property type="match status" value="1"/>
</dbReference>
<feature type="transmembrane region" description="Helical" evidence="5">
    <location>
        <begin position="30"/>
        <end position="50"/>
    </location>
</feature>
<proteinExistence type="predicted"/>
<comment type="subcellular location">
    <subcellularLocation>
        <location evidence="1">Membrane</location>
        <topology evidence="1">Multi-pass membrane protein</topology>
    </subcellularLocation>
</comment>
<dbReference type="PANTHER" id="PTHR33507">
    <property type="entry name" value="INNER MEMBRANE PROTEIN YBBJ"/>
    <property type="match status" value="1"/>
</dbReference>
<evidence type="ECO:0000256" key="1">
    <source>
        <dbReference type="ARBA" id="ARBA00004141"/>
    </source>
</evidence>
<dbReference type="InterPro" id="IPR002810">
    <property type="entry name" value="NfeD-like_C"/>
</dbReference>
<dbReference type="InterPro" id="IPR012340">
    <property type="entry name" value="NA-bd_OB-fold"/>
</dbReference>
<organism evidence="7 8">
    <name type="scientific">Xylanibacter brevis</name>
    <dbReference type="NCBI Taxonomy" id="83231"/>
    <lineage>
        <taxon>Bacteria</taxon>
        <taxon>Pseudomonadati</taxon>
        <taxon>Bacteroidota</taxon>
        <taxon>Bacteroidia</taxon>
        <taxon>Bacteroidales</taxon>
        <taxon>Prevotellaceae</taxon>
        <taxon>Xylanibacter</taxon>
    </lineage>
</organism>
<evidence type="ECO:0000256" key="3">
    <source>
        <dbReference type="ARBA" id="ARBA00022989"/>
    </source>
</evidence>
<protein>
    <submittedName>
        <fullName evidence="7">NfeD family protein</fullName>
    </submittedName>
</protein>
<evidence type="ECO:0000256" key="4">
    <source>
        <dbReference type="ARBA" id="ARBA00023136"/>
    </source>
</evidence>
<accession>A0ABS9CBX8</accession>
<dbReference type="EMBL" id="JADYTN010000001">
    <property type="protein sequence ID" value="MCF2562616.1"/>
    <property type="molecule type" value="Genomic_DNA"/>
</dbReference>
<dbReference type="RefSeq" id="WP_094390259.1">
    <property type="nucleotide sequence ID" value="NZ_JADYTN010000001.1"/>
</dbReference>
<dbReference type="InterPro" id="IPR052165">
    <property type="entry name" value="Membrane_assoc_protease"/>
</dbReference>
<evidence type="ECO:0000256" key="2">
    <source>
        <dbReference type="ARBA" id="ARBA00022692"/>
    </source>
</evidence>
<sequence>MADYIMNNVWQVWAIAAVICLILELSSGDFFIICFSIGAVASAIGAAIGLNIYWQLAIFAAVALASIFFVRPIALRYLHKNEPNRPSNADALIGRIGRVTETIKTGGYGRVAIDGDVWKAVSNSATDITAGSTVKVTDRKSTIIQVESTTSINE</sequence>
<feature type="domain" description="NfeD-like C-terminal" evidence="6">
    <location>
        <begin position="89"/>
        <end position="147"/>
    </location>
</feature>
<evidence type="ECO:0000313" key="7">
    <source>
        <dbReference type="EMBL" id="MCF2562616.1"/>
    </source>
</evidence>
<evidence type="ECO:0000313" key="8">
    <source>
        <dbReference type="Proteomes" id="UP001200470"/>
    </source>
</evidence>
<dbReference type="Gene3D" id="2.40.50.140">
    <property type="entry name" value="Nucleic acid-binding proteins"/>
    <property type="match status" value="1"/>
</dbReference>
<evidence type="ECO:0000256" key="5">
    <source>
        <dbReference type="SAM" id="Phobius"/>
    </source>
</evidence>
<keyword evidence="4 5" id="KW-0472">Membrane</keyword>
<dbReference type="SUPFAM" id="SSF141322">
    <property type="entry name" value="NfeD domain-like"/>
    <property type="match status" value="1"/>
</dbReference>
<comment type="caution">
    <text evidence="7">The sequence shown here is derived from an EMBL/GenBank/DDBJ whole genome shotgun (WGS) entry which is preliminary data.</text>
</comment>
<keyword evidence="2 5" id="KW-0812">Transmembrane</keyword>
<name>A0ABS9CBX8_9BACT</name>
<keyword evidence="8" id="KW-1185">Reference proteome</keyword>
<feature type="transmembrane region" description="Helical" evidence="5">
    <location>
        <begin position="6"/>
        <end position="23"/>
    </location>
</feature>
<gene>
    <name evidence="7" type="ORF">I6E12_00600</name>
</gene>
<evidence type="ECO:0000259" key="6">
    <source>
        <dbReference type="Pfam" id="PF01957"/>
    </source>
</evidence>
<keyword evidence="3 5" id="KW-1133">Transmembrane helix</keyword>
<dbReference type="PANTHER" id="PTHR33507:SF3">
    <property type="entry name" value="INNER MEMBRANE PROTEIN YBBJ"/>
    <property type="match status" value="1"/>
</dbReference>
<reference evidence="7 8" key="1">
    <citation type="submission" date="2020-12" db="EMBL/GenBank/DDBJ databases">
        <title>Whole genome sequences of gut porcine anaerobes.</title>
        <authorList>
            <person name="Kubasova T."/>
            <person name="Jahodarova E."/>
            <person name="Rychlik I."/>
        </authorList>
    </citation>
    <scope>NUCLEOTIDE SEQUENCE [LARGE SCALE GENOMIC DNA]</scope>
    <source>
        <strain evidence="7 8">An925</strain>
    </source>
</reference>
<dbReference type="Proteomes" id="UP001200470">
    <property type="component" value="Unassembled WGS sequence"/>
</dbReference>
<feature type="transmembrane region" description="Helical" evidence="5">
    <location>
        <begin position="56"/>
        <end position="78"/>
    </location>
</feature>